<dbReference type="RefSeq" id="WP_074939820.1">
    <property type="nucleotide sequence ID" value="NZ_FOWP01000008.1"/>
</dbReference>
<gene>
    <name evidence="2" type="ORF">SAMN05216601_10862</name>
</gene>
<evidence type="ECO:0000313" key="3">
    <source>
        <dbReference type="Proteomes" id="UP000182400"/>
    </source>
</evidence>
<sequence length="753" mass="84628">MDDLGFADDRPIEAHDQDLLGRSTFARNLAAAIAGWKNKESLVIALTGAWGSGKSSIKNLAIQEFATNPSHEVIEYNPWEWTGQEKLSSSFFNEVSLAIKRKDKSEDGKQLAKVLRQYGRKLNASAVLMEGFAKYLSLFLGSALVTSYLSFLTENPIAQTVMIVLSGGSALAASAAALKRLARFLSDRAEGLDQSAKENELTLSEIRGEIRTLLAKREHPLLIVMDDIDRLSPDQMKALFQLVKGNMDFPNVVFLLLFQRDIVEQGLELAGFKGAEYLEKIIQAPFSVPALSTERLEAVLFERLNAILTNEPQLAGKFDTDYWTGVYRKGLSQFFHNLRDVYRYTSTLAFHCRLLRGADVAEINAVDLFALECLRTFAPASYDAMPQHKVALTGSGLLMRQDQTEKGRITDIVQSIVALAPQDYRSGVEQIIKQLFPTLDWVFKNTTYDGSTHGRWLRESRVCRVETFDRYFELALPISEVSNSLLHSLTMLLPDSERFCDILRNQNEPQQKAVLDRLESFIDEFPIDQSSAVLETLLNAGEVVHGGESSITTVSHPVQVFRLLRFFLLRNDDLTARSELLLRAFEKAKGYLVMERMLGLESSHRRKAEPTDLDDAGYEKLKLMFVADLLAKANLDPDAFLAHWNFISFAYRLNDFADGAGSQWIKQQVTTLKRFVLFAEAAVSKGTSYGGNGAATFYFVRIATLEDLLGIEACQRWMEQIQRAELTETARRAIDLVEEALGKHQRGEKSDFD</sequence>
<dbReference type="Proteomes" id="UP000182400">
    <property type="component" value="Unassembled WGS sequence"/>
</dbReference>
<proteinExistence type="predicted"/>
<dbReference type="STRING" id="658457.SAMN05216601_10862"/>
<reference evidence="2 3" key="1">
    <citation type="submission" date="2016-10" db="EMBL/GenBank/DDBJ databases">
        <authorList>
            <person name="de Groot N.N."/>
        </authorList>
    </citation>
    <scope>NUCLEOTIDE SEQUENCE [LARGE SCALE GENOMIC DNA]</scope>
    <source>
        <strain evidence="2 3">CCUG 59231</strain>
    </source>
</reference>
<dbReference type="Gene3D" id="3.40.50.300">
    <property type="entry name" value="P-loop containing nucleotide triphosphate hydrolases"/>
    <property type="match status" value="1"/>
</dbReference>
<dbReference type="PANTHER" id="PTHR22674">
    <property type="entry name" value="NTPASE, KAP FAMILY P-LOOP DOMAIN-CONTAINING 1"/>
    <property type="match status" value="1"/>
</dbReference>
<evidence type="ECO:0000259" key="1">
    <source>
        <dbReference type="Pfam" id="PF07693"/>
    </source>
</evidence>
<organism evidence="2 3">
    <name type="scientific">Ectopseudomonas composti</name>
    <dbReference type="NCBI Taxonomy" id="658457"/>
    <lineage>
        <taxon>Bacteria</taxon>
        <taxon>Pseudomonadati</taxon>
        <taxon>Pseudomonadota</taxon>
        <taxon>Gammaproteobacteria</taxon>
        <taxon>Pseudomonadales</taxon>
        <taxon>Pseudomonadaceae</taxon>
        <taxon>Ectopseudomonas</taxon>
    </lineage>
</organism>
<dbReference type="OrthoDB" id="88903at2"/>
<protein>
    <submittedName>
        <fullName evidence="2">Predicted P-loop ATPase, KAP-like</fullName>
    </submittedName>
</protein>
<dbReference type="Pfam" id="PF07693">
    <property type="entry name" value="KAP_NTPase"/>
    <property type="match status" value="1"/>
</dbReference>
<accession>A0A1I5P4B8</accession>
<dbReference type="InterPro" id="IPR052754">
    <property type="entry name" value="NTPase_KAP_P-loop"/>
</dbReference>
<dbReference type="EMBL" id="FOWP01000008">
    <property type="protein sequence ID" value="SFP28948.1"/>
    <property type="molecule type" value="Genomic_DNA"/>
</dbReference>
<dbReference type="PANTHER" id="PTHR22674:SF6">
    <property type="entry name" value="NTPASE KAP FAMILY P-LOOP DOMAIN-CONTAINING PROTEIN 1"/>
    <property type="match status" value="1"/>
</dbReference>
<evidence type="ECO:0000313" key="2">
    <source>
        <dbReference type="EMBL" id="SFP28948.1"/>
    </source>
</evidence>
<feature type="domain" description="KAP NTPase" evidence="1">
    <location>
        <begin position="22"/>
        <end position="353"/>
    </location>
</feature>
<dbReference type="AlphaFoldDB" id="A0A1I5P4B8"/>
<name>A0A1I5P4B8_9GAMM</name>
<dbReference type="InterPro" id="IPR011646">
    <property type="entry name" value="KAP_P-loop"/>
</dbReference>
<dbReference type="InterPro" id="IPR027417">
    <property type="entry name" value="P-loop_NTPase"/>
</dbReference>
<dbReference type="SUPFAM" id="SSF52540">
    <property type="entry name" value="P-loop containing nucleoside triphosphate hydrolases"/>
    <property type="match status" value="1"/>
</dbReference>